<evidence type="ECO:0000259" key="6">
    <source>
        <dbReference type="Pfam" id="PF13844"/>
    </source>
</evidence>
<dbReference type="Proteomes" id="UP001516023">
    <property type="component" value="Unassembled WGS sequence"/>
</dbReference>
<keyword evidence="2" id="KW-0328">Glycosyltransferase</keyword>
<feature type="domain" description="O-GlcNAc transferase C-terminal" evidence="6">
    <location>
        <begin position="505"/>
        <end position="674"/>
    </location>
</feature>
<comment type="pathway">
    <text evidence="1">Protein modification; protein glycosylation.</text>
</comment>
<dbReference type="Gene3D" id="3.40.50.11380">
    <property type="match status" value="1"/>
</dbReference>
<keyword evidence="5" id="KW-0802">TPR repeat</keyword>
<gene>
    <name evidence="7" type="ORF">HJC23_009807</name>
</gene>
<dbReference type="AlphaFoldDB" id="A0ABD3PRY5"/>
<evidence type="ECO:0000256" key="1">
    <source>
        <dbReference type="ARBA" id="ARBA00004922"/>
    </source>
</evidence>
<evidence type="ECO:0000256" key="4">
    <source>
        <dbReference type="ARBA" id="ARBA00022737"/>
    </source>
</evidence>
<sequence length="718" mass="81243">MRKSFASCKHKLSIASVFAACLRFFFLWFAHAAASTSAIDKSSPHHGFAELPRSVLLEIDRIKKEAYSHREATPEAIATWRKILDLDPANLEARVVGGWSMILSQHGDHDHGITLLEEAFDPTKVREVIDRRMPQTLFVAATIGRYRSQRGEYAKARKFTEMALELSKGHPMVPRGSSTPDGDVCLQMQLATMFDYFPESMDAADIAIERMNAHADRLLAHEGWAVNEKFLTSSFPGAASDPAVHCLLPLFSLSFYYRADVAEVASKNYELARRGWPALSTTAEHVKKYDAEEEHGCINRKIRLAVVAGVMKEGHSNSESFGGMGRIHLTVIVDFDFKLSRLDRDIFDVTYVFLPEQGDTRIASFTRTHAQDKVRIFSKLETEMANGAWTTRIGKEIASWEMDIIFYFELTMSSWVRRLGMQRLAPVQANSIGHPITSGIHRSVMQYYISWGAAELPIEESQKHYTEELKLLPSDIVYQYYEPRILPGSRSRADGMSFGHISLRDFHVPTDKNVYLCMQKPFKFHPEVDELLCGIMQKDPDSWLILHRESANQEVFVNRLVNKGCDLSRITFLEAQPHHRLLALYRDSTVILDSYPAGGDTTTREVLEMGKALVTLPARLLGGRWTEGYMTTIGLEKQTMERLVASTPEQYVDLAVKLGTDKIMRDEVEADIRSKVRNLFHREEAVAAWQEMFLEISPYQLCGNCGNFTIDSCTASSA</sequence>
<dbReference type="PANTHER" id="PTHR44835:SF1">
    <property type="entry name" value="PROTEIN O-GLCNAC TRANSFERASE"/>
    <property type="match status" value="1"/>
</dbReference>
<dbReference type="Gene3D" id="1.25.40.10">
    <property type="entry name" value="Tetratricopeptide repeat domain"/>
    <property type="match status" value="1"/>
</dbReference>
<keyword evidence="8" id="KW-1185">Reference proteome</keyword>
<keyword evidence="3" id="KW-0808">Transferase</keyword>
<comment type="caution">
    <text evidence="7">The sequence shown here is derived from an EMBL/GenBank/DDBJ whole genome shotgun (WGS) entry which is preliminary data.</text>
</comment>
<evidence type="ECO:0000256" key="3">
    <source>
        <dbReference type="ARBA" id="ARBA00022679"/>
    </source>
</evidence>
<reference evidence="7 8" key="1">
    <citation type="journal article" date="2020" name="G3 (Bethesda)">
        <title>Improved Reference Genome for Cyclotella cryptica CCMP332, a Model for Cell Wall Morphogenesis, Salinity Adaptation, and Lipid Production in Diatoms (Bacillariophyta).</title>
        <authorList>
            <person name="Roberts W.R."/>
            <person name="Downey K.M."/>
            <person name="Ruck E.C."/>
            <person name="Traller J.C."/>
            <person name="Alverson A.J."/>
        </authorList>
    </citation>
    <scope>NUCLEOTIDE SEQUENCE [LARGE SCALE GENOMIC DNA]</scope>
    <source>
        <strain evidence="7 8">CCMP332</strain>
    </source>
</reference>
<dbReference type="GO" id="GO:0016757">
    <property type="term" value="F:glycosyltransferase activity"/>
    <property type="evidence" value="ECO:0007669"/>
    <property type="project" value="UniProtKB-KW"/>
</dbReference>
<evidence type="ECO:0000313" key="8">
    <source>
        <dbReference type="Proteomes" id="UP001516023"/>
    </source>
</evidence>
<evidence type="ECO:0000256" key="2">
    <source>
        <dbReference type="ARBA" id="ARBA00022676"/>
    </source>
</evidence>
<proteinExistence type="predicted"/>
<evidence type="ECO:0000256" key="5">
    <source>
        <dbReference type="ARBA" id="ARBA00022803"/>
    </source>
</evidence>
<protein>
    <recommendedName>
        <fullName evidence="6">O-GlcNAc transferase C-terminal domain-containing protein</fullName>
    </recommendedName>
</protein>
<evidence type="ECO:0000313" key="7">
    <source>
        <dbReference type="EMBL" id="KAL3790707.1"/>
    </source>
</evidence>
<dbReference type="InterPro" id="IPR011990">
    <property type="entry name" value="TPR-like_helical_dom_sf"/>
</dbReference>
<dbReference type="SUPFAM" id="SSF48452">
    <property type="entry name" value="TPR-like"/>
    <property type="match status" value="1"/>
</dbReference>
<organism evidence="7 8">
    <name type="scientific">Cyclotella cryptica</name>
    <dbReference type="NCBI Taxonomy" id="29204"/>
    <lineage>
        <taxon>Eukaryota</taxon>
        <taxon>Sar</taxon>
        <taxon>Stramenopiles</taxon>
        <taxon>Ochrophyta</taxon>
        <taxon>Bacillariophyta</taxon>
        <taxon>Coscinodiscophyceae</taxon>
        <taxon>Thalassiosirophycidae</taxon>
        <taxon>Stephanodiscales</taxon>
        <taxon>Stephanodiscaceae</taxon>
        <taxon>Cyclotella</taxon>
    </lineage>
</organism>
<dbReference type="InterPro" id="IPR029489">
    <property type="entry name" value="OGT/SEC/SPY_C"/>
</dbReference>
<dbReference type="Gene3D" id="3.40.50.2000">
    <property type="entry name" value="Glycogen Phosphorylase B"/>
    <property type="match status" value="1"/>
</dbReference>
<dbReference type="Pfam" id="PF13844">
    <property type="entry name" value="Glyco_transf_41"/>
    <property type="match status" value="1"/>
</dbReference>
<dbReference type="PANTHER" id="PTHR44835">
    <property type="entry name" value="UDP-N-ACETYLGLUCOSAMINE--PEPTIDE N-ACETYLGLUCOSAMINYLTRANSFERASE SPINDLY-RELATED"/>
    <property type="match status" value="1"/>
</dbReference>
<keyword evidence="4" id="KW-0677">Repeat</keyword>
<dbReference type="EMBL" id="JABMIG020000124">
    <property type="protein sequence ID" value="KAL3790707.1"/>
    <property type="molecule type" value="Genomic_DNA"/>
</dbReference>
<dbReference type="InterPro" id="IPR051939">
    <property type="entry name" value="Glycosyltr_41/O-GlcNAc_trsf"/>
</dbReference>
<name>A0ABD3PRY5_9STRA</name>
<accession>A0ABD3PRY5</accession>